<organism evidence="1 2">
    <name type="scientific">Persicimonas caeni</name>
    <dbReference type="NCBI Taxonomy" id="2292766"/>
    <lineage>
        <taxon>Bacteria</taxon>
        <taxon>Deltaproteobacteria</taxon>
        <taxon>Bradymonadales</taxon>
        <taxon>Bradymonadaceae</taxon>
        <taxon>Persicimonas</taxon>
    </lineage>
</organism>
<dbReference type="EMBL" id="CP041186">
    <property type="protein sequence ID" value="QDG51272.1"/>
    <property type="molecule type" value="Genomic_DNA"/>
</dbReference>
<accession>A0A5B8Y7W0</accession>
<reference evidence="1 2" key="1">
    <citation type="submission" date="2019-06" db="EMBL/GenBank/DDBJ databases">
        <title>Persicimonas caeni gen. nov., sp. nov., a predatory bacterium isolated from solar saltern.</title>
        <authorList>
            <person name="Wang S."/>
        </authorList>
    </citation>
    <scope>NUCLEOTIDE SEQUENCE [LARGE SCALE GENOMIC DNA]</scope>
    <source>
        <strain evidence="1 2">YN101</strain>
    </source>
</reference>
<keyword evidence="2" id="KW-1185">Reference proteome</keyword>
<gene>
    <name evidence="1" type="ORF">FIV42_11125</name>
</gene>
<protein>
    <submittedName>
        <fullName evidence="1">Uncharacterized protein</fullName>
    </submittedName>
</protein>
<evidence type="ECO:0000313" key="1">
    <source>
        <dbReference type="EMBL" id="QDG51272.1"/>
    </source>
</evidence>
<sequence length="70" mass="7484">MTRIEEICTQGGLRVAEIRQAGDVLVVVPASLEALPSADALEKLAEQLREASSCRYVTVAIDEAKAIQDA</sequence>
<evidence type="ECO:0000313" key="2">
    <source>
        <dbReference type="Proteomes" id="UP000315995"/>
    </source>
</evidence>
<dbReference type="RefSeq" id="WP_141197757.1">
    <property type="nucleotide sequence ID" value="NZ_CP041186.1"/>
</dbReference>
<dbReference type="Proteomes" id="UP000315995">
    <property type="component" value="Chromosome"/>
</dbReference>
<name>A0A4Y6PSG5_PERCE</name>
<proteinExistence type="predicted"/>
<accession>A0A4Y6PSG5</accession>
<dbReference type="AlphaFoldDB" id="A0A4Y6PSG5"/>